<protein>
    <submittedName>
        <fullName evidence="1">PqqD family protein</fullName>
    </submittedName>
</protein>
<keyword evidence="2" id="KW-1185">Reference proteome</keyword>
<sequence>MQIRTDGVTWQEIDGELVLLDLERSVYLTTNASGALLTKLLVEDRSLDDLADALVAQFEIQRDDALRDAQAFVDELVEHQLLR</sequence>
<dbReference type="Gene3D" id="1.10.10.1150">
    <property type="entry name" value="Coenzyme PQQ synthesis protein D (PqqD)"/>
    <property type="match status" value="1"/>
</dbReference>
<comment type="caution">
    <text evidence="1">The sequence shown here is derived from an EMBL/GenBank/DDBJ whole genome shotgun (WGS) entry which is preliminary data.</text>
</comment>
<dbReference type="EMBL" id="JACYHB010000005">
    <property type="protein sequence ID" value="MBD8078929.1"/>
    <property type="molecule type" value="Genomic_DNA"/>
</dbReference>
<proteinExistence type="predicted"/>
<name>A0A927G8M0_9MICO</name>
<reference evidence="1" key="2">
    <citation type="submission" date="2020-09" db="EMBL/GenBank/DDBJ databases">
        <authorList>
            <person name="Yu Y."/>
        </authorList>
    </citation>
    <scope>NUCLEOTIDE SEQUENCE</scope>
    <source>
        <strain evidence="1">KCTC 49039</strain>
    </source>
</reference>
<dbReference type="RefSeq" id="WP_191828525.1">
    <property type="nucleotide sequence ID" value="NZ_JACYHB010000005.1"/>
</dbReference>
<evidence type="ECO:0000313" key="2">
    <source>
        <dbReference type="Proteomes" id="UP000610846"/>
    </source>
</evidence>
<reference evidence="1" key="1">
    <citation type="journal article" date="2018" name="Curr. Microbiol.">
        <title>Cellulosimicrobium arenosum sp. nov., Isolated from Marine Sediment Sand.</title>
        <authorList>
            <person name="Oh M."/>
            <person name="Kim J.H."/>
            <person name="Yoon J.H."/>
            <person name="Schumann P."/>
            <person name="Kim W."/>
        </authorList>
    </citation>
    <scope>NUCLEOTIDE SEQUENCE</scope>
    <source>
        <strain evidence="1">KCTC 49039</strain>
    </source>
</reference>
<accession>A0A927G8M0</accession>
<dbReference type="Proteomes" id="UP000610846">
    <property type="component" value="Unassembled WGS sequence"/>
</dbReference>
<dbReference type="Pfam" id="PF05402">
    <property type="entry name" value="PqqD"/>
    <property type="match status" value="1"/>
</dbReference>
<gene>
    <name evidence="1" type="ORF">IF651_07650</name>
</gene>
<dbReference type="InterPro" id="IPR041881">
    <property type="entry name" value="PqqD_sf"/>
</dbReference>
<dbReference type="InterPro" id="IPR008792">
    <property type="entry name" value="PQQD"/>
</dbReference>
<dbReference type="AlphaFoldDB" id="A0A927G8M0"/>
<organism evidence="1 2">
    <name type="scientific">Cellulosimicrobium arenosum</name>
    <dbReference type="NCBI Taxonomy" id="2708133"/>
    <lineage>
        <taxon>Bacteria</taxon>
        <taxon>Bacillati</taxon>
        <taxon>Actinomycetota</taxon>
        <taxon>Actinomycetes</taxon>
        <taxon>Micrococcales</taxon>
        <taxon>Promicromonosporaceae</taxon>
        <taxon>Cellulosimicrobium</taxon>
    </lineage>
</organism>
<evidence type="ECO:0000313" key="1">
    <source>
        <dbReference type="EMBL" id="MBD8078929.1"/>
    </source>
</evidence>